<feature type="region of interest" description="Disordered" evidence="1">
    <location>
        <begin position="186"/>
        <end position="205"/>
    </location>
</feature>
<comment type="caution">
    <text evidence="2">The sequence shown here is derived from an EMBL/GenBank/DDBJ whole genome shotgun (WGS) entry which is preliminary data.</text>
</comment>
<feature type="region of interest" description="Disordered" evidence="1">
    <location>
        <begin position="1"/>
        <end position="29"/>
    </location>
</feature>
<proteinExistence type="predicted"/>
<sequence>MSSRKRKHNRERFSNHLSEAEDTPSTSSASSALYIQAYEADITRGPRAHVAALSLEVRTVEGELDVGSGLMRLGGEDMPSRSLDDEWDNHTNEEPMHPDPDAVWVDRFDARLLLDPQTLLNSSANEEQDIVAPAPSSPSGWSDLSSDAEDTYFLTADETEDFRREKRRRLMEQAREDRLKARMEEDGEEIWGGSDEEPEESQREIMRRTAKSILTSPNPAQLELRILANHGADPRFAFLRGRWSRAWKTVKARVRADEAEQKQKAALNSVRTGLVEDYADSDESGEDDGAQAEVKEERPSEAVASGSSTSASAGPSEKFNVEEAQALRRARAKEWMTNRKAAA</sequence>
<feature type="compositionally biased region" description="Basic residues" evidence="1">
    <location>
        <begin position="1"/>
        <end position="10"/>
    </location>
</feature>
<feature type="compositionally biased region" description="Acidic residues" evidence="1">
    <location>
        <begin position="186"/>
        <end position="199"/>
    </location>
</feature>
<protein>
    <submittedName>
        <fullName evidence="2">Uncharacterized protein</fullName>
    </submittedName>
</protein>
<feature type="region of interest" description="Disordered" evidence="1">
    <location>
        <begin position="255"/>
        <end position="321"/>
    </location>
</feature>
<evidence type="ECO:0000313" key="3">
    <source>
        <dbReference type="Proteomes" id="UP001163846"/>
    </source>
</evidence>
<dbReference type="Proteomes" id="UP001163846">
    <property type="component" value="Unassembled WGS sequence"/>
</dbReference>
<evidence type="ECO:0000313" key="2">
    <source>
        <dbReference type="EMBL" id="KAJ3845523.1"/>
    </source>
</evidence>
<name>A0AA38PM70_9AGAR</name>
<keyword evidence="3" id="KW-1185">Reference proteome</keyword>
<organism evidence="2 3">
    <name type="scientific">Lentinula raphanica</name>
    <dbReference type="NCBI Taxonomy" id="153919"/>
    <lineage>
        <taxon>Eukaryota</taxon>
        <taxon>Fungi</taxon>
        <taxon>Dikarya</taxon>
        <taxon>Basidiomycota</taxon>
        <taxon>Agaricomycotina</taxon>
        <taxon>Agaricomycetes</taxon>
        <taxon>Agaricomycetidae</taxon>
        <taxon>Agaricales</taxon>
        <taxon>Marasmiineae</taxon>
        <taxon>Omphalotaceae</taxon>
        <taxon>Lentinula</taxon>
    </lineage>
</organism>
<evidence type="ECO:0000256" key="1">
    <source>
        <dbReference type="SAM" id="MobiDB-lite"/>
    </source>
</evidence>
<dbReference type="EMBL" id="MU805935">
    <property type="protein sequence ID" value="KAJ3845523.1"/>
    <property type="molecule type" value="Genomic_DNA"/>
</dbReference>
<accession>A0AA38PM70</accession>
<reference evidence="2" key="1">
    <citation type="submission" date="2022-08" db="EMBL/GenBank/DDBJ databases">
        <authorList>
            <consortium name="DOE Joint Genome Institute"/>
            <person name="Min B."/>
            <person name="Riley R."/>
            <person name="Sierra-Patev S."/>
            <person name="Naranjo-Ortiz M."/>
            <person name="Looney B."/>
            <person name="Konkel Z."/>
            <person name="Slot J.C."/>
            <person name="Sakamoto Y."/>
            <person name="Steenwyk J.L."/>
            <person name="Rokas A."/>
            <person name="Carro J."/>
            <person name="Camarero S."/>
            <person name="Ferreira P."/>
            <person name="Molpeceres G."/>
            <person name="Ruiz-Duenas F.J."/>
            <person name="Serrano A."/>
            <person name="Henrissat B."/>
            <person name="Drula E."/>
            <person name="Hughes K.W."/>
            <person name="Mata J.L."/>
            <person name="Ishikawa N.K."/>
            <person name="Vargas-Isla R."/>
            <person name="Ushijima S."/>
            <person name="Smith C.A."/>
            <person name="Ahrendt S."/>
            <person name="Andreopoulos W."/>
            <person name="He G."/>
            <person name="Labutti K."/>
            <person name="Lipzen A."/>
            <person name="Ng V."/>
            <person name="Sandor L."/>
            <person name="Barry K."/>
            <person name="Martinez A.T."/>
            <person name="Xiao Y."/>
            <person name="Gibbons J.G."/>
            <person name="Terashima K."/>
            <person name="Hibbett D.S."/>
            <person name="Grigoriev I.V."/>
        </authorList>
    </citation>
    <scope>NUCLEOTIDE SEQUENCE</scope>
    <source>
        <strain evidence="2">TFB9207</strain>
    </source>
</reference>
<gene>
    <name evidence="2" type="ORF">F5878DRAFT_599017</name>
</gene>
<feature type="compositionally biased region" description="Low complexity" evidence="1">
    <location>
        <begin position="301"/>
        <end position="317"/>
    </location>
</feature>
<feature type="region of interest" description="Disordered" evidence="1">
    <location>
        <begin position="124"/>
        <end position="146"/>
    </location>
</feature>
<dbReference type="AlphaFoldDB" id="A0AA38PM70"/>
<feature type="compositionally biased region" description="Acidic residues" evidence="1">
    <location>
        <begin position="277"/>
        <end position="290"/>
    </location>
</feature>